<dbReference type="InterPro" id="IPR036393">
    <property type="entry name" value="AceGlu_kinase-like_sf"/>
</dbReference>
<evidence type="ECO:0000256" key="12">
    <source>
        <dbReference type="RuleBase" id="RU003448"/>
    </source>
</evidence>
<proteinExistence type="inferred from homology"/>
<dbReference type="RefSeq" id="WP_263530754.1">
    <property type="nucleotide sequence ID" value="NZ_JAOVZB010000005.1"/>
</dbReference>
<dbReference type="NCBIfam" id="NF005154">
    <property type="entry name" value="PRK06635.1-2"/>
    <property type="match status" value="1"/>
</dbReference>
<reference evidence="15 16" key="1">
    <citation type="submission" date="2022-10" db="EMBL/GenBank/DDBJ databases">
        <title>Marinomonas transparenta sp. nov. and Marinomonas sargassi sp. nov., isolated from marine alga (Sargassum natans (L.) Gaillon).</title>
        <authorList>
            <person name="Wang Y."/>
        </authorList>
    </citation>
    <scope>NUCLEOTIDE SEQUENCE [LARGE SCALE GENOMIC DNA]</scope>
    <source>
        <strain evidence="15 16">C2222</strain>
    </source>
</reference>
<evidence type="ECO:0000256" key="6">
    <source>
        <dbReference type="ARBA" id="ARBA00022679"/>
    </source>
</evidence>
<dbReference type="InterPro" id="IPR045865">
    <property type="entry name" value="ACT-like_dom_sf"/>
</dbReference>
<comment type="pathway">
    <text evidence="1 13">Amino-acid biosynthesis; L-lysine biosynthesis via DAP pathway; (S)-tetrahydrodipicolinate from L-aspartate: step 1/4.</text>
</comment>
<keyword evidence="5 13" id="KW-0028">Amino-acid biosynthesis</keyword>
<protein>
    <recommendedName>
        <fullName evidence="12">Aspartokinase</fullName>
        <ecNumber evidence="12">2.7.2.4</ecNumber>
    </recommendedName>
</protein>
<dbReference type="NCBIfam" id="TIGR00656">
    <property type="entry name" value="asp_kin_monofn"/>
    <property type="match status" value="1"/>
</dbReference>
<comment type="catalytic activity">
    <reaction evidence="11 12">
        <text>L-aspartate + ATP = 4-phospho-L-aspartate + ADP</text>
        <dbReference type="Rhea" id="RHEA:23776"/>
        <dbReference type="ChEBI" id="CHEBI:29991"/>
        <dbReference type="ChEBI" id="CHEBI:30616"/>
        <dbReference type="ChEBI" id="CHEBI:57535"/>
        <dbReference type="ChEBI" id="CHEBI:456216"/>
        <dbReference type="EC" id="2.7.2.4"/>
    </reaction>
</comment>
<comment type="similarity">
    <text evidence="4 12">Belongs to the aspartokinase family.</text>
</comment>
<sequence>MALLVQKYGGTSVGSVERIEAVADRVQRHREQGDDIVVVVSAMSGETNRLIGLAKDISEAPSAREMDVLLSTGEQVTIALLSMALHKRGLEARSYTGSQIRITTDSAHGKARIQKIDTEAMQLDLDAGRVVVVAGFQGADELGNITTLGRGGSDTTGVALAAALEADECQIYTDVDGVYTTDPRVVDSARRLEKITFEEMLEMASLGSKVLQIRSVEFAGKYQVPLRVLSSFKEGEGTLITAEENDSMEQPAVSGIAFNRDEAKLTLKGIPDIPGVAARILGPISDANIEVDMIVQNISVDGTTDFTFTVHRNEYENALSVLNNVAKELGAKDVFSDAKIAKVSIVGVGMRSHAGVASTMFRALAAESINIQLISTSEIKVSVIIDEKYMELAVRSLHSAFGLDTSAYGVSKG</sequence>
<evidence type="ECO:0000313" key="15">
    <source>
        <dbReference type="EMBL" id="MCV2403372.1"/>
    </source>
</evidence>
<dbReference type="Pfam" id="PF22468">
    <property type="entry name" value="ACT_9"/>
    <property type="match status" value="1"/>
</dbReference>
<evidence type="ECO:0000256" key="5">
    <source>
        <dbReference type="ARBA" id="ARBA00022605"/>
    </source>
</evidence>
<comment type="caution">
    <text evidence="15">The sequence shown here is derived from an EMBL/GenBank/DDBJ whole genome shotgun (WGS) entry which is preliminary data.</text>
</comment>
<dbReference type="PANTHER" id="PTHR21499">
    <property type="entry name" value="ASPARTATE KINASE"/>
    <property type="match status" value="1"/>
</dbReference>
<dbReference type="Pfam" id="PF01842">
    <property type="entry name" value="ACT"/>
    <property type="match status" value="1"/>
</dbReference>
<dbReference type="GO" id="GO:0004072">
    <property type="term" value="F:aspartate kinase activity"/>
    <property type="evidence" value="ECO:0007669"/>
    <property type="project" value="UniProtKB-EC"/>
</dbReference>
<dbReference type="InterPro" id="IPR001048">
    <property type="entry name" value="Asp/Glu/Uridylate_kinase"/>
</dbReference>
<keyword evidence="8 12" id="KW-0418">Kinase</keyword>
<evidence type="ECO:0000256" key="1">
    <source>
        <dbReference type="ARBA" id="ARBA00004766"/>
    </source>
</evidence>
<organism evidence="15 16">
    <name type="scientific">Marinomonas sargassi</name>
    <dbReference type="NCBI Taxonomy" id="2984494"/>
    <lineage>
        <taxon>Bacteria</taxon>
        <taxon>Pseudomonadati</taxon>
        <taxon>Pseudomonadota</taxon>
        <taxon>Gammaproteobacteria</taxon>
        <taxon>Oceanospirillales</taxon>
        <taxon>Oceanospirillaceae</taxon>
        <taxon>Marinomonas</taxon>
    </lineage>
</organism>
<name>A0ABT2YTZ8_9GAMM</name>
<dbReference type="EC" id="2.7.2.4" evidence="12"/>
<dbReference type="NCBIfam" id="NF005155">
    <property type="entry name" value="PRK06635.1-4"/>
    <property type="match status" value="1"/>
</dbReference>
<dbReference type="Gene3D" id="3.30.2130.10">
    <property type="entry name" value="VC0802-like"/>
    <property type="match status" value="1"/>
</dbReference>
<evidence type="ECO:0000256" key="4">
    <source>
        <dbReference type="ARBA" id="ARBA00010122"/>
    </source>
</evidence>
<evidence type="ECO:0000256" key="8">
    <source>
        <dbReference type="ARBA" id="ARBA00022777"/>
    </source>
</evidence>
<evidence type="ECO:0000259" key="14">
    <source>
        <dbReference type="PROSITE" id="PS51671"/>
    </source>
</evidence>
<dbReference type="NCBIfam" id="TIGR00657">
    <property type="entry name" value="asp_kinases"/>
    <property type="match status" value="1"/>
</dbReference>
<keyword evidence="6 12" id="KW-0808">Transferase</keyword>
<evidence type="ECO:0000256" key="13">
    <source>
        <dbReference type="RuleBase" id="RU004249"/>
    </source>
</evidence>
<dbReference type="CDD" id="cd04261">
    <property type="entry name" value="AAK_AKii-LysC-BS"/>
    <property type="match status" value="1"/>
</dbReference>
<dbReference type="SUPFAM" id="SSF55021">
    <property type="entry name" value="ACT-like"/>
    <property type="match status" value="2"/>
</dbReference>
<keyword evidence="10" id="KW-0457">Lysine biosynthesis</keyword>
<comment type="pathway">
    <text evidence="2 13">Amino-acid biosynthesis; L-methionine biosynthesis via de novo pathway; L-homoserine from L-aspartate: step 1/3.</text>
</comment>
<keyword evidence="9" id="KW-0067">ATP-binding</keyword>
<evidence type="ECO:0000256" key="3">
    <source>
        <dbReference type="ARBA" id="ARBA00005139"/>
    </source>
</evidence>
<dbReference type="Proteomes" id="UP001209713">
    <property type="component" value="Unassembled WGS sequence"/>
</dbReference>
<evidence type="ECO:0000256" key="9">
    <source>
        <dbReference type="ARBA" id="ARBA00022840"/>
    </source>
</evidence>
<dbReference type="PROSITE" id="PS00324">
    <property type="entry name" value="ASPARTOKINASE"/>
    <property type="match status" value="1"/>
</dbReference>
<dbReference type="InterPro" id="IPR005260">
    <property type="entry name" value="Asp_kin_monofn"/>
</dbReference>
<evidence type="ECO:0000256" key="2">
    <source>
        <dbReference type="ARBA" id="ARBA00004986"/>
    </source>
</evidence>
<evidence type="ECO:0000256" key="7">
    <source>
        <dbReference type="ARBA" id="ARBA00022741"/>
    </source>
</evidence>
<dbReference type="InterPro" id="IPR041740">
    <property type="entry name" value="AKii-LysC-BS"/>
</dbReference>
<evidence type="ECO:0000256" key="10">
    <source>
        <dbReference type="ARBA" id="ARBA00023154"/>
    </source>
</evidence>
<accession>A0ABT2YTZ8</accession>
<dbReference type="InterPro" id="IPR018042">
    <property type="entry name" value="Aspartate_kinase_CS"/>
</dbReference>
<feature type="domain" description="ACT" evidence="14">
    <location>
        <begin position="265"/>
        <end position="348"/>
    </location>
</feature>
<dbReference type="CDD" id="cd04913">
    <property type="entry name" value="ACT_AKii-LysC-BS-like_1"/>
    <property type="match status" value="1"/>
</dbReference>
<dbReference type="InterPro" id="IPR001341">
    <property type="entry name" value="Asp_kinase"/>
</dbReference>
<keyword evidence="16" id="KW-1185">Reference proteome</keyword>
<dbReference type="PANTHER" id="PTHR21499:SF3">
    <property type="entry name" value="ASPARTOKINASE"/>
    <property type="match status" value="1"/>
</dbReference>
<dbReference type="PIRSF" id="PIRSF000726">
    <property type="entry name" value="Asp_kin"/>
    <property type="match status" value="1"/>
</dbReference>
<keyword evidence="7" id="KW-0547">Nucleotide-binding</keyword>
<gene>
    <name evidence="15" type="ORF">OFY17_10835</name>
</gene>
<dbReference type="InterPro" id="IPR002912">
    <property type="entry name" value="ACT_dom"/>
</dbReference>
<evidence type="ECO:0000313" key="16">
    <source>
        <dbReference type="Proteomes" id="UP001209713"/>
    </source>
</evidence>
<comment type="pathway">
    <text evidence="3 13">Amino-acid biosynthesis; L-threonine biosynthesis; L-threonine from L-aspartate: step 1/5.</text>
</comment>
<dbReference type="PROSITE" id="PS51671">
    <property type="entry name" value="ACT"/>
    <property type="match status" value="1"/>
</dbReference>
<dbReference type="EMBL" id="JAOVZB010000005">
    <property type="protein sequence ID" value="MCV2403372.1"/>
    <property type="molecule type" value="Genomic_DNA"/>
</dbReference>
<dbReference type="CDD" id="cd04923">
    <property type="entry name" value="ACT_AK-LysC-DapG-like_2"/>
    <property type="match status" value="1"/>
</dbReference>
<dbReference type="InterPro" id="IPR054352">
    <property type="entry name" value="ACT_Aspartokinase"/>
</dbReference>
<dbReference type="SUPFAM" id="SSF53633">
    <property type="entry name" value="Carbamate kinase-like"/>
    <property type="match status" value="1"/>
</dbReference>
<dbReference type="Gene3D" id="3.40.1160.10">
    <property type="entry name" value="Acetylglutamate kinase-like"/>
    <property type="match status" value="1"/>
</dbReference>
<evidence type="ECO:0000256" key="11">
    <source>
        <dbReference type="ARBA" id="ARBA00047872"/>
    </source>
</evidence>
<dbReference type="Pfam" id="PF00696">
    <property type="entry name" value="AA_kinase"/>
    <property type="match status" value="1"/>
</dbReference>